<gene>
    <name evidence="1" type="ORF">METHB2_1300002</name>
</gene>
<keyword evidence="2" id="KW-1185">Reference proteome</keyword>
<protein>
    <submittedName>
        <fullName evidence="1">Uncharacterized protein</fullName>
    </submittedName>
</protein>
<sequence length="94" mass="10824">MIIATSFIIYPPNPRPSGFYSSWISYSLRRAIEPCGDSDHQFQSQEACKWSVSRLRLAMDHDCDERLGKELLATLDHNQPLPSLKALQERYLGR</sequence>
<accession>A0A8S0XEK1</accession>
<proteinExistence type="predicted"/>
<organism evidence="1 2">
    <name type="scientific">Candidatus Methylobacter favarea</name>
    <dbReference type="NCBI Taxonomy" id="2707345"/>
    <lineage>
        <taxon>Bacteria</taxon>
        <taxon>Pseudomonadati</taxon>
        <taxon>Pseudomonadota</taxon>
        <taxon>Gammaproteobacteria</taxon>
        <taxon>Methylococcales</taxon>
        <taxon>Methylococcaceae</taxon>
        <taxon>Methylobacter</taxon>
    </lineage>
</organism>
<dbReference type="EMBL" id="CADCXN010000036">
    <property type="protein sequence ID" value="CAA9889802.1"/>
    <property type="molecule type" value="Genomic_DNA"/>
</dbReference>
<dbReference type="AlphaFoldDB" id="A0A8S0XEK1"/>
<comment type="caution">
    <text evidence="1">The sequence shown here is derived from an EMBL/GenBank/DDBJ whole genome shotgun (WGS) entry which is preliminary data.</text>
</comment>
<name>A0A8S0XEK1_9GAMM</name>
<evidence type="ECO:0000313" key="2">
    <source>
        <dbReference type="Proteomes" id="UP000494216"/>
    </source>
</evidence>
<reference evidence="1 2" key="1">
    <citation type="submission" date="2020-02" db="EMBL/GenBank/DDBJ databases">
        <authorList>
            <person name="Hogendoorn C."/>
        </authorList>
    </citation>
    <scope>NUCLEOTIDE SEQUENCE [LARGE SCALE GENOMIC DNA]</scope>
    <source>
        <strain evidence="1">METHB21</strain>
    </source>
</reference>
<evidence type="ECO:0000313" key="1">
    <source>
        <dbReference type="EMBL" id="CAA9889802.1"/>
    </source>
</evidence>
<dbReference type="Proteomes" id="UP000494216">
    <property type="component" value="Unassembled WGS sequence"/>
</dbReference>